<evidence type="ECO:0000313" key="3">
    <source>
        <dbReference type="Proteomes" id="UP001630127"/>
    </source>
</evidence>
<dbReference type="Pfam" id="PF06273">
    <property type="entry name" value="eIF-4B"/>
    <property type="match status" value="1"/>
</dbReference>
<sequence length="124" mass="13719">MAATVSTWAKPRTWGDFVSATVDFPSLATVTATKSKEKSRGQTLSLQELTTYRAKQPQASKGPTRDELIALATGTSQCFAEELKHSKLGRGFRSYENNYDMPNGGFFDEQPRQERDSSCDFAPS</sequence>
<dbReference type="InterPro" id="IPR010433">
    <property type="entry name" value="EIF-4B_pln"/>
</dbReference>
<proteinExistence type="predicted"/>
<dbReference type="Proteomes" id="UP001630127">
    <property type="component" value="Unassembled WGS sequence"/>
</dbReference>
<keyword evidence="3" id="KW-1185">Reference proteome</keyword>
<gene>
    <name evidence="2" type="ORF">ACH5RR_019391</name>
</gene>
<accession>A0ABD2ZS26</accession>
<name>A0ABD2ZS26_9GENT</name>
<comment type="caution">
    <text evidence="2">The sequence shown here is derived from an EMBL/GenBank/DDBJ whole genome shotgun (WGS) entry which is preliminary data.</text>
</comment>
<dbReference type="AlphaFoldDB" id="A0ABD2ZS26"/>
<evidence type="ECO:0000313" key="2">
    <source>
        <dbReference type="EMBL" id="KAL3521242.1"/>
    </source>
</evidence>
<evidence type="ECO:0000256" key="1">
    <source>
        <dbReference type="SAM" id="MobiDB-lite"/>
    </source>
</evidence>
<organism evidence="2 3">
    <name type="scientific">Cinchona calisaya</name>
    <dbReference type="NCBI Taxonomy" id="153742"/>
    <lineage>
        <taxon>Eukaryota</taxon>
        <taxon>Viridiplantae</taxon>
        <taxon>Streptophyta</taxon>
        <taxon>Embryophyta</taxon>
        <taxon>Tracheophyta</taxon>
        <taxon>Spermatophyta</taxon>
        <taxon>Magnoliopsida</taxon>
        <taxon>eudicotyledons</taxon>
        <taxon>Gunneridae</taxon>
        <taxon>Pentapetalae</taxon>
        <taxon>asterids</taxon>
        <taxon>lamiids</taxon>
        <taxon>Gentianales</taxon>
        <taxon>Rubiaceae</taxon>
        <taxon>Cinchonoideae</taxon>
        <taxon>Cinchoneae</taxon>
        <taxon>Cinchona</taxon>
    </lineage>
</organism>
<dbReference type="EMBL" id="JBJUIK010000008">
    <property type="protein sequence ID" value="KAL3521242.1"/>
    <property type="molecule type" value="Genomic_DNA"/>
</dbReference>
<protein>
    <submittedName>
        <fullName evidence="2">Uncharacterized protein</fullName>
    </submittedName>
</protein>
<reference evidence="2 3" key="1">
    <citation type="submission" date="2024-11" db="EMBL/GenBank/DDBJ databases">
        <title>A near-complete genome assembly of Cinchona calisaya.</title>
        <authorList>
            <person name="Lian D.C."/>
            <person name="Zhao X.W."/>
            <person name="Wei L."/>
        </authorList>
    </citation>
    <scope>NUCLEOTIDE SEQUENCE [LARGE SCALE GENOMIC DNA]</scope>
    <source>
        <tissue evidence="2">Nenye</tissue>
    </source>
</reference>
<feature type="compositionally biased region" description="Basic and acidic residues" evidence="1">
    <location>
        <begin position="109"/>
        <end position="118"/>
    </location>
</feature>
<feature type="region of interest" description="Disordered" evidence="1">
    <location>
        <begin position="100"/>
        <end position="124"/>
    </location>
</feature>